<dbReference type="GO" id="GO:0003924">
    <property type="term" value="F:GTPase activity"/>
    <property type="evidence" value="ECO:0007669"/>
    <property type="project" value="InterPro"/>
</dbReference>
<gene>
    <name evidence="5" type="primary">RAB42</name>
</gene>
<dbReference type="Pfam" id="PF00071">
    <property type="entry name" value="Ras"/>
    <property type="match status" value="1"/>
</dbReference>
<reference evidence="5" key="3">
    <citation type="submission" date="2025-09" db="UniProtKB">
        <authorList>
            <consortium name="Ensembl"/>
        </authorList>
    </citation>
    <scope>IDENTIFICATION</scope>
</reference>
<sequence length="219" mass="24623">MAGEYQLASSQLQFRILLLGDADVGKTSLLLRYTEGDFWDDQPPSSTVGVEFYCRMLELASGPRVKLQLWDTAGAERYRSITRSFYRNTVGVLLVFDVTNRTSFDHIEDWYQQVASMQVPDKVLYLLVGHKSDLQQARQVSTQEAENLAAVLGTSFLETSAKTNSNVALAFETLAHDIQQALQNGAIKVDGVWGGVRVIHRAQPPRNQRRKKPSRQCQC</sequence>
<keyword evidence="2" id="KW-0547">Nucleotide-binding</keyword>
<dbReference type="FunFam" id="3.40.50.300:FF:001129">
    <property type="entry name" value="ras-related protein Rab-44 isoform X2"/>
    <property type="match status" value="1"/>
</dbReference>
<evidence type="ECO:0000256" key="4">
    <source>
        <dbReference type="ARBA" id="ARBA00023288"/>
    </source>
</evidence>
<dbReference type="SMART" id="SM00173">
    <property type="entry name" value="RAS"/>
    <property type="match status" value="1"/>
</dbReference>
<evidence type="ECO:0000313" key="5">
    <source>
        <dbReference type="Ensembl" id="ENSVURP00010024874.1"/>
    </source>
</evidence>
<dbReference type="InterPro" id="IPR050209">
    <property type="entry name" value="Rab_GTPases_membrane_traffic"/>
</dbReference>
<dbReference type="PANTHER" id="PTHR47979">
    <property type="entry name" value="DRAB11-RELATED"/>
    <property type="match status" value="1"/>
</dbReference>
<dbReference type="OrthoDB" id="9989112at2759"/>
<dbReference type="GO" id="GO:0005525">
    <property type="term" value="F:GTP binding"/>
    <property type="evidence" value="ECO:0007669"/>
    <property type="project" value="UniProtKB-KW"/>
</dbReference>
<reference evidence="5" key="2">
    <citation type="submission" date="2025-08" db="UniProtKB">
        <authorList>
            <consortium name="Ensembl"/>
        </authorList>
    </citation>
    <scope>IDENTIFICATION</scope>
</reference>
<dbReference type="OMA" id="FDMTNRR"/>
<dbReference type="NCBIfam" id="TIGR00231">
    <property type="entry name" value="small_GTP"/>
    <property type="match status" value="1"/>
</dbReference>
<dbReference type="Ensembl" id="ENSVURT00010028317.1">
    <property type="protein sequence ID" value="ENSVURP00010024874.1"/>
    <property type="gene ID" value="ENSVURG00010019057.1"/>
</dbReference>
<accession>A0A4X2LIQ8</accession>
<keyword evidence="6" id="KW-1185">Reference proteome</keyword>
<dbReference type="InterPro" id="IPR005225">
    <property type="entry name" value="Small_GTP-bd"/>
</dbReference>
<dbReference type="RefSeq" id="XP_027720510.1">
    <property type="nucleotide sequence ID" value="XM_027864709.1"/>
</dbReference>
<dbReference type="SUPFAM" id="SSF52540">
    <property type="entry name" value="P-loop containing nucleoside triphosphate hydrolases"/>
    <property type="match status" value="1"/>
</dbReference>
<dbReference type="PROSITE" id="PS51421">
    <property type="entry name" value="RAS"/>
    <property type="match status" value="1"/>
</dbReference>
<evidence type="ECO:0000256" key="1">
    <source>
        <dbReference type="ARBA" id="ARBA00006270"/>
    </source>
</evidence>
<evidence type="ECO:0000256" key="3">
    <source>
        <dbReference type="ARBA" id="ARBA00023134"/>
    </source>
</evidence>
<evidence type="ECO:0000256" key="2">
    <source>
        <dbReference type="ARBA" id="ARBA00022741"/>
    </source>
</evidence>
<dbReference type="GeneTree" id="ENSGT00940000162094"/>
<dbReference type="InterPro" id="IPR027417">
    <property type="entry name" value="P-loop_NTPase"/>
</dbReference>
<dbReference type="AlphaFoldDB" id="A0A4X2LIQ8"/>
<dbReference type="SMART" id="SM00176">
    <property type="entry name" value="RAN"/>
    <property type="match status" value="1"/>
</dbReference>
<organism evidence="5 6">
    <name type="scientific">Vombatus ursinus</name>
    <name type="common">Common wombat</name>
    <dbReference type="NCBI Taxonomy" id="29139"/>
    <lineage>
        <taxon>Eukaryota</taxon>
        <taxon>Metazoa</taxon>
        <taxon>Chordata</taxon>
        <taxon>Craniata</taxon>
        <taxon>Vertebrata</taxon>
        <taxon>Euteleostomi</taxon>
        <taxon>Mammalia</taxon>
        <taxon>Metatheria</taxon>
        <taxon>Diprotodontia</taxon>
        <taxon>Vombatidae</taxon>
        <taxon>Vombatus</taxon>
    </lineage>
</organism>
<dbReference type="PRINTS" id="PR00449">
    <property type="entry name" value="RASTRNSFRMNG"/>
</dbReference>
<keyword evidence="3" id="KW-0342">GTP-binding</keyword>
<dbReference type="Gene3D" id="3.40.50.300">
    <property type="entry name" value="P-loop containing nucleotide triphosphate hydrolases"/>
    <property type="match status" value="1"/>
</dbReference>
<dbReference type="GeneID" id="114044924"/>
<dbReference type="InterPro" id="IPR001806">
    <property type="entry name" value="Small_GTPase"/>
</dbReference>
<keyword evidence="4" id="KW-0449">Lipoprotein</keyword>
<dbReference type="CTD" id="115273"/>
<reference evidence="6" key="1">
    <citation type="submission" date="2018-12" db="EMBL/GenBank/DDBJ databases">
        <authorList>
            <person name="Yazar S."/>
        </authorList>
    </citation>
    <scope>NUCLEOTIDE SEQUENCE [LARGE SCALE GENOMIC DNA]</scope>
</reference>
<name>A0A4X2LIQ8_VOMUR</name>
<proteinExistence type="inferred from homology"/>
<dbReference type="SMART" id="SM00175">
    <property type="entry name" value="RAB"/>
    <property type="match status" value="1"/>
</dbReference>
<dbReference type="PROSITE" id="PS51420">
    <property type="entry name" value="RHO"/>
    <property type="match status" value="1"/>
</dbReference>
<dbReference type="PROSITE" id="PS51419">
    <property type="entry name" value="RAB"/>
    <property type="match status" value="1"/>
</dbReference>
<dbReference type="SMART" id="SM00174">
    <property type="entry name" value="RHO"/>
    <property type="match status" value="1"/>
</dbReference>
<protein>
    <submittedName>
        <fullName evidence="5">RAB42, member RAS onco family</fullName>
    </submittedName>
</protein>
<dbReference type="Proteomes" id="UP000314987">
    <property type="component" value="Unassembled WGS sequence"/>
</dbReference>
<evidence type="ECO:0000313" key="6">
    <source>
        <dbReference type="Proteomes" id="UP000314987"/>
    </source>
</evidence>
<comment type="similarity">
    <text evidence="1">Belongs to the small GTPase superfamily. Rab family.</text>
</comment>
<dbReference type="STRING" id="29139.ENSVURP00010024874"/>